<evidence type="ECO:0000256" key="3">
    <source>
        <dbReference type="ARBA" id="ARBA00029447"/>
    </source>
</evidence>
<dbReference type="STRING" id="758825.SAMN02982985_04921"/>
<dbReference type="PANTHER" id="PTHR43531:SF14">
    <property type="entry name" value="METHYL-ACCEPTING CHEMOTAXIS PROTEIN I-RELATED"/>
    <property type="match status" value="1"/>
</dbReference>
<dbReference type="InterPro" id="IPR004089">
    <property type="entry name" value="MCPsignal_dom"/>
</dbReference>
<dbReference type="PRINTS" id="PR00260">
    <property type="entry name" value="CHEMTRNSDUCR"/>
</dbReference>
<dbReference type="PANTHER" id="PTHR43531">
    <property type="entry name" value="PROTEIN ICFG"/>
    <property type="match status" value="1"/>
</dbReference>
<keyword evidence="6" id="KW-1133">Transmembrane helix</keyword>
<dbReference type="Proteomes" id="UP000199470">
    <property type="component" value="Unassembled WGS sequence"/>
</dbReference>
<keyword evidence="6" id="KW-0472">Membrane</keyword>
<evidence type="ECO:0000313" key="9">
    <source>
        <dbReference type="Proteomes" id="UP000199470"/>
    </source>
</evidence>
<keyword evidence="2" id="KW-0488">Methylation</keyword>
<feature type="region of interest" description="Disordered" evidence="5">
    <location>
        <begin position="576"/>
        <end position="625"/>
    </location>
</feature>
<dbReference type="PROSITE" id="PS50111">
    <property type="entry name" value="CHEMOTAXIS_TRANSDUC_2"/>
    <property type="match status" value="1"/>
</dbReference>
<dbReference type="GO" id="GO:0006935">
    <property type="term" value="P:chemotaxis"/>
    <property type="evidence" value="ECO:0007669"/>
    <property type="project" value="InterPro"/>
</dbReference>
<evidence type="ECO:0000256" key="1">
    <source>
        <dbReference type="ARBA" id="ARBA00004370"/>
    </source>
</evidence>
<sequence length="625" mass="65265">MANTFTLKQLFAYLSGLAAVMGLCLLAALLAIAQKQDELAKVTDTRYQSYLLADELRQGSDDLTRLARTYVLTADPAYEQQYLDILAIRNGSKPRPQQYQRIYWDFVAAGKAKPRPDGATASLAELMKRAGFTEQEFAKLKQAQANSDALVKTEVVAMNAVKGQFDDGKGGFSLKGVPDLELARKLMHDKNYHQYKANIMAPIDEFFVLLDQRTQAGVDAAARAGGQVFALAVALLALLCGGLGAALLLVYRRLRGQLGGEPAYAAAVADRIAAGQLAFAVELRDGDRASLLFAMGAMRQRLAEIVGEVRNGTDSIATAAGQIAAGNLDLSKRTEEQAGSLEQTAASMERLTATVKQNADNARQARQLAESATDVALKGGAVVGQVVETMSSINDSSKQIADIIGVIDGIAFQTNILALNAAVEAARAGEQGRGFAVVASEVRNLAQRAAAAAKEIKDLIVDSVDKVGAGARLVDQAGATMQEIVASVKRVTDVMSEIAAASGEQTAGIEQINQAVNQMDQATQQNAALVEQAAAAAGSLRQQAGHLAGVVGVFQLAEAGRAPARPAAAARAAVAAPPAGPALASGKPGAQVLGQQAAGKAGATAGSAKKRRPALATAESEWEEF</sequence>
<gene>
    <name evidence="8" type="ORF">SAMN02982985_04921</name>
</gene>
<dbReference type="InterPro" id="IPR004090">
    <property type="entry name" value="Chemotax_Me-accpt_rcpt"/>
</dbReference>
<feature type="transmembrane region" description="Helical" evidence="6">
    <location>
        <begin position="228"/>
        <end position="251"/>
    </location>
</feature>
<reference evidence="8 9" key="1">
    <citation type="submission" date="2016-10" db="EMBL/GenBank/DDBJ databases">
        <authorList>
            <person name="de Groot N.N."/>
        </authorList>
    </citation>
    <scope>NUCLEOTIDE SEQUENCE [LARGE SCALE GENOMIC DNA]</scope>
    <source>
        <strain evidence="8 9">ATCC 43154</strain>
    </source>
</reference>
<dbReference type="CDD" id="cd11386">
    <property type="entry name" value="MCP_signal"/>
    <property type="match status" value="1"/>
</dbReference>
<dbReference type="GO" id="GO:0005886">
    <property type="term" value="C:plasma membrane"/>
    <property type="evidence" value="ECO:0007669"/>
    <property type="project" value="TreeGrafter"/>
</dbReference>
<organism evidence="8 9">
    <name type="scientific">Rugamonas rubra</name>
    <dbReference type="NCBI Taxonomy" id="758825"/>
    <lineage>
        <taxon>Bacteria</taxon>
        <taxon>Pseudomonadati</taxon>
        <taxon>Pseudomonadota</taxon>
        <taxon>Betaproteobacteria</taxon>
        <taxon>Burkholderiales</taxon>
        <taxon>Oxalobacteraceae</taxon>
        <taxon>Telluria group</taxon>
        <taxon>Rugamonas</taxon>
    </lineage>
</organism>
<comment type="subcellular location">
    <subcellularLocation>
        <location evidence="1">Membrane</location>
    </subcellularLocation>
</comment>
<evidence type="ECO:0000313" key="8">
    <source>
        <dbReference type="EMBL" id="SFM67369.1"/>
    </source>
</evidence>
<name>A0A1I4SSL4_9BURK</name>
<feature type="compositionally biased region" description="Low complexity" evidence="5">
    <location>
        <begin position="576"/>
        <end position="607"/>
    </location>
</feature>
<evidence type="ECO:0000259" key="7">
    <source>
        <dbReference type="PROSITE" id="PS50111"/>
    </source>
</evidence>
<dbReference type="GO" id="GO:0004888">
    <property type="term" value="F:transmembrane signaling receptor activity"/>
    <property type="evidence" value="ECO:0007669"/>
    <property type="project" value="InterPro"/>
</dbReference>
<dbReference type="Pfam" id="PF00015">
    <property type="entry name" value="MCPsignal"/>
    <property type="match status" value="1"/>
</dbReference>
<dbReference type="SUPFAM" id="SSF58104">
    <property type="entry name" value="Methyl-accepting chemotaxis protein (MCP) signaling domain"/>
    <property type="match status" value="1"/>
</dbReference>
<keyword evidence="6" id="KW-0812">Transmembrane</keyword>
<keyword evidence="9" id="KW-1185">Reference proteome</keyword>
<protein>
    <submittedName>
        <fullName evidence="8">Methyl-accepting chemotaxis protein</fullName>
    </submittedName>
</protein>
<evidence type="ECO:0000256" key="6">
    <source>
        <dbReference type="SAM" id="Phobius"/>
    </source>
</evidence>
<proteinExistence type="inferred from homology"/>
<evidence type="ECO:0000256" key="4">
    <source>
        <dbReference type="PROSITE-ProRule" id="PRU00284"/>
    </source>
</evidence>
<evidence type="ECO:0000256" key="5">
    <source>
        <dbReference type="SAM" id="MobiDB-lite"/>
    </source>
</evidence>
<evidence type="ECO:0000256" key="2">
    <source>
        <dbReference type="ARBA" id="ARBA00022481"/>
    </source>
</evidence>
<dbReference type="AlphaFoldDB" id="A0A1I4SSL4"/>
<dbReference type="FunFam" id="1.10.287.950:FF:000001">
    <property type="entry name" value="Methyl-accepting chemotaxis sensory transducer"/>
    <property type="match status" value="1"/>
</dbReference>
<keyword evidence="4" id="KW-0807">Transducer</keyword>
<feature type="domain" description="Methyl-accepting transducer" evidence="7">
    <location>
        <begin position="312"/>
        <end position="541"/>
    </location>
</feature>
<dbReference type="GO" id="GO:0007165">
    <property type="term" value="P:signal transduction"/>
    <property type="evidence" value="ECO:0007669"/>
    <property type="project" value="UniProtKB-KW"/>
</dbReference>
<dbReference type="Gene3D" id="1.10.287.950">
    <property type="entry name" value="Methyl-accepting chemotaxis protein"/>
    <property type="match status" value="1"/>
</dbReference>
<dbReference type="SMART" id="SM00283">
    <property type="entry name" value="MA"/>
    <property type="match status" value="1"/>
</dbReference>
<accession>A0A1I4SSL4</accession>
<dbReference type="EMBL" id="FOTW01000027">
    <property type="protein sequence ID" value="SFM67369.1"/>
    <property type="molecule type" value="Genomic_DNA"/>
</dbReference>
<dbReference type="InterPro" id="IPR051310">
    <property type="entry name" value="MCP_chemotaxis"/>
</dbReference>
<comment type="similarity">
    <text evidence="3">Belongs to the methyl-accepting chemotaxis (MCP) protein family.</text>
</comment>